<evidence type="ECO:0000256" key="1">
    <source>
        <dbReference type="SAM" id="MobiDB-lite"/>
    </source>
</evidence>
<dbReference type="Pfam" id="PF16868">
    <property type="entry name" value="NMT1_3"/>
    <property type="match status" value="1"/>
</dbReference>
<feature type="chain" id="PRO_5042072104" description="TRAP transporter solute receptor, TAXI family" evidence="2">
    <location>
        <begin position="25"/>
        <end position="391"/>
    </location>
</feature>
<evidence type="ECO:0000256" key="2">
    <source>
        <dbReference type="SAM" id="SignalP"/>
    </source>
</evidence>
<dbReference type="Proteomes" id="UP000594015">
    <property type="component" value="Chromosome"/>
</dbReference>
<dbReference type="AlphaFoldDB" id="A0AAE7TFV3"/>
<reference evidence="3 4" key="1">
    <citation type="submission" date="2018-06" db="EMBL/GenBank/DDBJ databases">
        <title>Comparative genomics of Bradyrhizobium nodulating Arachidis hypogaea.</title>
        <authorList>
            <person name="Li Y."/>
        </authorList>
    </citation>
    <scope>NUCLEOTIDE SEQUENCE [LARGE SCALE GENOMIC DNA]</scope>
    <source>
        <strain evidence="3 4">CCBAU 051107</strain>
    </source>
</reference>
<gene>
    <name evidence="3" type="ORF">WN72_15505</name>
</gene>
<protein>
    <recommendedName>
        <fullName evidence="5">TRAP transporter solute receptor, TAXI family</fullName>
    </recommendedName>
</protein>
<evidence type="ECO:0008006" key="5">
    <source>
        <dbReference type="Google" id="ProtNLM"/>
    </source>
</evidence>
<dbReference type="PANTHER" id="PTHR42941">
    <property type="entry name" value="SLL1037 PROTEIN"/>
    <property type="match status" value="1"/>
</dbReference>
<keyword evidence="2" id="KW-0732">Signal</keyword>
<name>A0AAE7TFV3_9BRAD</name>
<proteinExistence type="predicted"/>
<dbReference type="SUPFAM" id="SSF53850">
    <property type="entry name" value="Periplasmic binding protein-like II"/>
    <property type="match status" value="1"/>
</dbReference>
<dbReference type="InterPro" id="IPR011852">
    <property type="entry name" value="TRAP_TAXI"/>
</dbReference>
<dbReference type="PANTHER" id="PTHR42941:SF1">
    <property type="entry name" value="SLL1037 PROTEIN"/>
    <property type="match status" value="1"/>
</dbReference>
<evidence type="ECO:0000313" key="4">
    <source>
        <dbReference type="Proteomes" id="UP000594015"/>
    </source>
</evidence>
<feature type="signal peptide" evidence="2">
    <location>
        <begin position="1"/>
        <end position="24"/>
    </location>
</feature>
<sequence>MRAGLFIALIAAAWLGGQVQNCLAQKPPPASPSDSTKASPRKEAIPRKQTGRSADPYTVGFVTGTPQCTEFAIAQDIATTLATGQETGPHGEVALRVLPIVGNGGIRNVLDVLTLAGADVAIAPVVLVDRLRETRTFGDISDRLTYIAPLHIEEFHLLARPEIGSLTELAEKRVNLGEDGSASAILGREVFNRLGVKISESNLGPEAALDGLRKGALSAALLVSGKPVSFLTQVSQLDGIRLLPIPYSKELLQQDYLPSTLRHQDYPNIITAEASVDTVAIKSALFAYNWPIGSERYRLLDLFVQTLFTRFPEFLGDAHHPKWREVNLAALLPGWRRFRPAERWLQQQSGGEAALRKAFGRFLEGKPTANPPDREELFQDFLRWRERNPAK</sequence>
<evidence type="ECO:0000313" key="3">
    <source>
        <dbReference type="EMBL" id="QOZ67552.1"/>
    </source>
</evidence>
<organism evidence="3 4">
    <name type="scientific">Bradyrhizobium arachidis</name>
    <dbReference type="NCBI Taxonomy" id="858423"/>
    <lineage>
        <taxon>Bacteria</taxon>
        <taxon>Pseudomonadati</taxon>
        <taxon>Pseudomonadota</taxon>
        <taxon>Alphaproteobacteria</taxon>
        <taxon>Hyphomicrobiales</taxon>
        <taxon>Nitrobacteraceae</taxon>
        <taxon>Bradyrhizobium</taxon>
    </lineage>
</organism>
<dbReference type="EMBL" id="CP030050">
    <property type="protein sequence ID" value="QOZ67552.1"/>
    <property type="molecule type" value="Genomic_DNA"/>
</dbReference>
<accession>A0AAE7TFV3</accession>
<feature type="region of interest" description="Disordered" evidence="1">
    <location>
        <begin position="24"/>
        <end position="57"/>
    </location>
</feature>
<dbReference type="Gene3D" id="3.40.190.10">
    <property type="entry name" value="Periplasmic binding protein-like II"/>
    <property type="match status" value="2"/>
</dbReference>
<dbReference type="KEGG" id="barh:WN72_15505"/>